<dbReference type="OrthoDB" id="1524328at2"/>
<organism evidence="1 2">
    <name type="scientific">Fodinibius roseus</name>
    <dbReference type="NCBI Taxonomy" id="1194090"/>
    <lineage>
        <taxon>Bacteria</taxon>
        <taxon>Pseudomonadati</taxon>
        <taxon>Balneolota</taxon>
        <taxon>Balneolia</taxon>
        <taxon>Balneolales</taxon>
        <taxon>Balneolaceae</taxon>
        <taxon>Fodinibius</taxon>
    </lineage>
</organism>
<proteinExistence type="predicted"/>
<accession>A0A1M4SQK3</accession>
<dbReference type="PROSITE" id="PS51257">
    <property type="entry name" value="PROKAR_LIPOPROTEIN"/>
    <property type="match status" value="1"/>
</dbReference>
<protein>
    <submittedName>
        <fullName evidence="1">Uncharacterized protein</fullName>
    </submittedName>
</protein>
<evidence type="ECO:0000313" key="2">
    <source>
        <dbReference type="Proteomes" id="UP000184041"/>
    </source>
</evidence>
<dbReference type="RefSeq" id="WP_073058852.1">
    <property type="nucleotide sequence ID" value="NZ_FQUS01000001.1"/>
</dbReference>
<dbReference type="EMBL" id="FQUS01000001">
    <property type="protein sequence ID" value="SHE34478.1"/>
    <property type="molecule type" value="Genomic_DNA"/>
</dbReference>
<dbReference type="AlphaFoldDB" id="A0A1M4SQK3"/>
<evidence type="ECO:0000313" key="1">
    <source>
        <dbReference type="EMBL" id="SHE34478.1"/>
    </source>
</evidence>
<reference evidence="1 2" key="1">
    <citation type="submission" date="2016-11" db="EMBL/GenBank/DDBJ databases">
        <authorList>
            <person name="Jaros S."/>
            <person name="Januszkiewicz K."/>
            <person name="Wedrychowicz H."/>
        </authorList>
    </citation>
    <scope>NUCLEOTIDE SEQUENCE [LARGE SCALE GENOMIC DNA]</scope>
    <source>
        <strain evidence="1 2">DSM 21986</strain>
    </source>
</reference>
<keyword evidence="2" id="KW-1185">Reference proteome</keyword>
<dbReference type="Proteomes" id="UP000184041">
    <property type="component" value="Unassembled WGS sequence"/>
</dbReference>
<dbReference type="STRING" id="1194090.SAMN05443144_10197"/>
<gene>
    <name evidence="1" type="ORF">SAMN05443144_10197</name>
</gene>
<sequence length="223" mass="25413">MKKLTVKFVNYLLVAIVITVSISCKDSVTGDPDLSESLEPVEDVHMVPGAENTTLTVNLNKEDAYFNVQFENIEQNDVIANGIRDAWCIDVWKPIDHNGGTYTDIELYSTDRVEKWLPLNYLLNIQEELINEDTEISWREIQLAIWSLRANPEFNLDEVDLVELPGEFKKSGEPNFSQEKVEEILNIVQEGYEDFDFSTGSKFAVIAAMPSDLQTFITIVEKK</sequence>
<name>A0A1M4SQK3_9BACT</name>